<name>A0A919EFM0_9ACTN</name>
<dbReference type="NCBIfam" id="NF041196">
    <property type="entry name" value="ScbR_bind_reg"/>
    <property type="match status" value="1"/>
</dbReference>
<organism evidence="6 7">
    <name type="scientific">Streptomyces mashuensis</name>
    <dbReference type="NCBI Taxonomy" id="33904"/>
    <lineage>
        <taxon>Bacteria</taxon>
        <taxon>Bacillati</taxon>
        <taxon>Actinomycetota</taxon>
        <taxon>Actinomycetes</taxon>
        <taxon>Kitasatosporales</taxon>
        <taxon>Streptomycetaceae</taxon>
        <taxon>Streptomyces</taxon>
    </lineage>
</organism>
<dbReference type="InterPro" id="IPR047923">
    <property type="entry name" value="ArpA-like"/>
</dbReference>
<evidence type="ECO:0000259" key="5">
    <source>
        <dbReference type="PROSITE" id="PS50977"/>
    </source>
</evidence>
<keyword evidence="7" id="KW-1185">Reference proteome</keyword>
<evidence type="ECO:0000313" key="6">
    <source>
        <dbReference type="EMBL" id="GHF75055.1"/>
    </source>
</evidence>
<dbReference type="EMBL" id="BNBD01000029">
    <property type="protein sequence ID" value="GHF75055.1"/>
    <property type="molecule type" value="Genomic_DNA"/>
</dbReference>
<dbReference type="GO" id="GO:0000976">
    <property type="term" value="F:transcription cis-regulatory region binding"/>
    <property type="evidence" value="ECO:0007669"/>
    <property type="project" value="TreeGrafter"/>
</dbReference>
<keyword evidence="3" id="KW-0804">Transcription</keyword>
<evidence type="ECO:0000313" key="7">
    <source>
        <dbReference type="Proteomes" id="UP000638313"/>
    </source>
</evidence>
<protein>
    <submittedName>
        <fullName evidence="6">TetR family transcriptional regulator</fullName>
    </submittedName>
</protein>
<gene>
    <name evidence="6" type="ORF">GCM10010218_65140</name>
</gene>
<evidence type="ECO:0000256" key="2">
    <source>
        <dbReference type="ARBA" id="ARBA00023125"/>
    </source>
</evidence>
<evidence type="ECO:0000256" key="1">
    <source>
        <dbReference type="ARBA" id="ARBA00023015"/>
    </source>
</evidence>
<feature type="domain" description="HTH tetR-type" evidence="5">
    <location>
        <begin position="28"/>
        <end position="88"/>
    </location>
</feature>
<dbReference type="Gene3D" id="1.10.357.10">
    <property type="entry name" value="Tetracycline Repressor, domain 2"/>
    <property type="match status" value="1"/>
</dbReference>
<sequence length="247" mass="26491">MDRRPGPPGHHPADGRREYAVTKQERAMNTRHALIRSAAQAFDQHGYTRAKLAGISAGAGVSPGALHFHFDTKSAMAAAVETEAARILHAVARNVRRKSPGPLQALIDSSHAFAQQLSRDVVVRAGFHLNCGTAHSAGLNLRQEWLECVREALDRAAKEGATLEELRREEMTATITAATVGFETLARRDPNWLSRHALTGLWRALLPQLATAGTLPRLQPAGTEAVVNAAGHDAAPAPDAVLTPLRG</sequence>
<dbReference type="PRINTS" id="PR00455">
    <property type="entry name" value="HTHTETR"/>
</dbReference>
<dbReference type="Pfam" id="PF00440">
    <property type="entry name" value="TetR_N"/>
    <property type="match status" value="1"/>
</dbReference>
<comment type="caution">
    <text evidence="6">The sequence shown here is derived from an EMBL/GenBank/DDBJ whole genome shotgun (WGS) entry which is preliminary data.</text>
</comment>
<evidence type="ECO:0000256" key="4">
    <source>
        <dbReference type="PROSITE-ProRule" id="PRU00335"/>
    </source>
</evidence>
<dbReference type="GO" id="GO:0003700">
    <property type="term" value="F:DNA-binding transcription factor activity"/>
    <property type="evidence" value="ECO:0007669"/>
    <property type="project" value="TreeGrafter"/>
</dbReference>
<dbReference type="PANTHER" id="PTHR30055:SF234">
    <property type="entry name" value="HTH-TYPE TRANSCRIPTIONAL REGULATOR BETI"/>
    <property type="match status" value="1"/>
</dbReference>
<keyword evidence="2 4" id="KW-0238">DNA-binding</keyword>
<dbReference type="InterPro" id="IPR050109">
    <property type="entry name" value="HTH-type_TetR-like_transc_reg"/>
</dbReference>
<reference evidence="6" key="1">
    <citation type="journal article" date="2014" name="Int. J. Syst. Evol. Microbiol.">
        <title>Complete genome sequence of Corynebacterium casei LMG S-19264T (=DSM 44701T), isolated from a smear-ripened cheese.</title>
        <authorList>
            <consortium name="US DOE Joint Genome Institute (JGI-PGF)"/>
            <person name="Walter F."/>
            <person name="Albersmeier A."/>
            <person name="Kalinowski J."/>
            <person name="Ruckert C."/>
        </authorList>
    </citation>
    <scope>NUCLEOTIDE SEQUENCE</scope>
    <source>
        <strain evidence="6">JCM 4059</strain>
    </source>
</reference>
<dbReference type="InterPro" id="IPR009057">
    <property type="entry name" value="Homeodomain-like_sf"/>
</dbReference>
<dbReference type="AlphaFoldDB" id="A0A919EFM0"/>
<keyword evidence="1" id="KW-0805">Transcription regulation</keyword>
<dbReference type="PANTHER" id="PTHR30055">
    <property type="entry name" value="HTH-TYPE TRANSCRIPTIONAL REGULATOR RUTR"/>
    <property type="match status" value="1"/>
</dbReference>
<reference evidence="6" key="2">
    <citation type="submission" date="2020-09" db="EMBL/GenBank/DDBJ databases">
        <authorList>
            <person name="Sun Q."/>
            <person name="Ohkuma M."/>
        </authorList>
    </citation>
    <scope>NUCLEOTIDE SEQUENCE</scope>
    <source>
        <strain evidence="6">JCM 4059</strain>
    </source>
</reference>
<dbReference type="Proteomes" id="UP000638313">
    <property type="component" value="Unassembled WGS sequence"/>
</dbReference>
<dbReference type="InterPro" id="IPR001647">
    <property type="entry name" value="HTH_TetR"/>
</dbReference>
<accession>A0A919EFM0</accession>
<dbReference type="SUPFAM" id="SSF48498">
    <property type="entry name" value="Tetracyclin repressor-like, C-terminal domain"/>
    <property type="match status" value="1"/>
</dbReference>
<dbReference type="SUPFAM" id="SSF46689">
    <property type="entry name" value="Homeodomain-like"/>
    <property type="match status" value="1"/>
</dbReference>
<feature type="DNA-binding region" description="H-T-H motif" evidence="4">
    <location>
        <begin position="51"/>
        <end position="70"/>
    </location>
</feature>
<dbReference type="InterPro" id="IPR036271">
    <property type="entry name" value="Tet_transcr_reg_TetR-rel_C_sf"/>
</dbReference>
<evidence type="ECO:0000256" key="3">
    <source>
        <dbReference type="ARBA" id="ARBA00023163"/>
    </source>
</evidence>
<proteinExistence type="predicted"/>
<dbReference type="PROSITE" id="PS50977">
    <property type="entry name" value="HTH_TETR_2"/>
    <property type="match status" value="1"/>
</dbReference>